<evidence type="ECO:0000313" key="2">
    <source>
        <dbReference type="Proteomes" id="UP000698800"/>
    </source>
</evidence>
<reference evidence="1" key="1">
    <citation type="submission" date="2021-03" db="EMBL/GenBank/DDBJ databases">
        <title>Comparative genomics and phylogenomic investigation of the class Geoglossomycetes provide insights into ecological specialization and systematics.</title>
        <authorList>
            <person name="Melie T."/>
            <person name="Pirro S."/>
            <person name="Miller A.N."/>
            <person name="Quandt A."/>
        </authorList>
    </citation>
    <scope>NUCLEOTIDE SEQUENCE</scope>
    <source>
        <strain evidence="1">GBOQ0MN5Z8</strain>
    </source>
</reference>
<protein>
    <submittedName>
        <fullName evidence="1">Uncharacterized protein</fullName>
    </submittedName>
</protein>
<keyword evidence="2" id="KW-1185">Reference proteome</keyword>
<dbReference type="Proteomes" id="UP000698800">
    <property type="component" value="Unassembled WGS sequence"/>
</dbReference>
<name>A0A9P8HZM2_9PEZI</name>
<gene>
    <name evidence="1" type="ORF">FGG08_004746</name>
</gene>
<comment type="caution">
    <text evidence="1">The sequence shown here is derived from an EMBL/GenBank/DDBJ whole genome shotgun (WGS) entry which is preliminary data.</text>
</comment>
<dbReference type="AlphaFoldDB" id="A0A9P8HZM2"/>
<sequence>MANCGCRAIGVLYEVGDRYARIAGIKIPGEKRLVECTCNAEQCKSTAEQQAHMWFPLGHQQTSNGVEGRELMATPVELWFHESTNPVMHWTNGTCGEAAEATKTQSHLLVAGKPAHCIEFDD</sequence>
<accession>A0A9P8HZM2</accession>
<dbReference type="EMBL" id="JAGHQL010000100">
    <property type="protein sequence ID" value="KAH0538671.1"/>
    <property type="molecule type" value="Genomic_DNA"/>
</dbReference>
<proteinExistence type="predicted"/>
<organism evidence="1 2">
    <name type="scientific">Glutinoglossum americanum</name>
    <dbReference type="NCBI Taxonomy" id="1670608"/>
    <lineage>
        <taxon>Eukaryota</taxon>
        <taxon>Fungi</taxon>
        <taxon>Dikarya</taxon>
        <taxon>Ascomycota</taxon>
        <taxon>Pezizomycotina</taxon>
        <taxon>Geoglossomycetes</taxon>
        <taxon>Geoglossales</taxon>
        <taxon>Geoglossaceae</taxon>
        <taxon>Glutinoglossum</taxon>
    </lineage>
</organism>
<evidence type="ECO:0000313" key="1">
    <source>
        <dbReference type="EMBL" id="KAH0538671.1"/>
    </source>
</evidence>